<accession>A0A915A8R3</accession>
<sequence>MLKMRSFREKAEWHEFSLHNEREKVKYRKKKRENAPGVFFHHEALYLQRLEQWNTVNIASLFVFNEASEHNEVRCFHSGTIICSAFSMGLL</sequence>
<protein>
    <submittedName>
        <fullName evidence="2">Pepsin inhibitor-3-like repeated domain-containing protein</fullName>
    </submittedName>
</protein>
<evidence type="ECO:0000313" key="2">
    <source>
        <dbReference type="WBParaSite" id="PgR003_g073_t05"/>
    </source>
</evidence>
<dbReference type="AlphaFoldDB" id="A0A915A8R3"/>
<name>A0A915A8R3_PARUN</name>
<proteinExistence type="predicted"/>
<organism evidence="1 2">
    <name type="scientific">Parascaris univalens</name>
    <name type="common">Nematode worm</name>
    <dbReference type="NCBI Taxonomy" id="6257"/>
    <lineage>
        <taxon>Eukaryota</taxon>
        <taxon>Metazoa</taxon>
        <taxon>Ecdysozoa</taxon>
        <taxon>Nematoda</taxon>
        <taxon>Chromadorea</taxon>
        <taxon>Rhabditida</taxon>
        <taxon>Spirurina</taxon>
        <taxon>Ascaridomorpha</taxon>
        <taxon>Ascaridoidea</taxon>
        <taxon>Ascarididae</taxon>
        <taxon>Parascaris</taxon>
    </lineage>
</organism>
<dbReference type="Proteomes" id="UP000887569">
    <property type="component" value="Unplaced"/>
</dbReference>
<keyword evidence="1" id="KW-1185">Reference proteome</keyword>
<evidence type="ECO:0000313" key="1">
    <source>
        <dbReference type="Proteomes" id="UP000887569"/>
    </source>
</evidence>
<reference evidence="2" key="1">
    <citation type="submission" date="2022-11" db="UniProtKB">
        <authorList>
            <consortium name="WormBaseParasite"/>
        </authorList>
    </citation>
    <scope>IDENTIFICATION</scope>
</reference>
<dbReference type="WBParaSite" id="PgR003_g073_t05">
    <property type="protein sequence ID" value="PgR003_g073_t05"/>
    <property type="gene ID" value="PgR003_g073"/>
</dbReference>